<dbReference type="CDD" id="cd00565">
    <property type="entry name" value="Ubl_ThiS"/>
    <property type="match status" value="1"/>
</dbReference>
<dbReference type="SUPFAM" id="SSF54285">
    <property type="entry name" value="MoaD/ThiS"/>
    <property type="match status" value="1"/>
</dbReference>
<organism evidence="1 2">
    <name type="scientific">Spiribacter roseus</name>
    <dbReference type="NCBI Taxonomy" id="1855875"/>
    <lineage>
        <taxon>Bacteria</taxon>
        <taxon>Pseudomonadati</taxon>
        <taxon>Pseudomonadota</taxon>
        <taxon>Gammaproteobacteria</taxon>
        <taxon>Chromatiales</taxon>
        <taxon>Ectothiorhodospiraceae</taxon>
        <taxon>Spiribacter</taxon>
    </lineage>
</organism>
<dbReference type="InterPro" id="IPR003749">
    <property type="entry name" value="ThiS/MoaD-like"/>
</dbReference>
<dbReference type="InterPro" id="IPR012675">
    <property type="entry name" value="Beta-grasp_dom_sf"/>
</dbReference>
<proteinExistence type="predicted"/>
<evidence type="ECO:0000313" key="2">
    <source>
        <dbReference type="Proteomes" id="UP001556636"/>
    </source>
</evidence>
<dbReference type="Pfam" id="PF02597">
    <property type="entry name" value="ThiS"/>
    <property type="match status" value="1"/>
</dbReference>
<gene>
    <name evidence="1" type="primary">thiS</name>
    <name evidence="1" type="ORF">V6X51_06190</name>
</gene>
<evidence type="ECO:0000313" key="1">
    <source>
        <dbReference type="EMBL" id="MEX0373025.1"/>
    </source>
</evidence>
<dbReference type="InterPro" id="IPR010035">
    <property type="entry name" value="Thi_S"/>
</dbReference>
<dbReference type="Gene3D" id="3.10.20.30">
    <property type="match status" value="1"/>
</dbReference>
<keyword evidence="2" id="KW-1185">Reference proteome</keyword>
<sequence length="66" mass="7215">MTLYVNGEARSVPAETTVARLVESLELGQRRIAIELNGEVVPRSEHASRSLNDQDRIEIIRAIGGG</sequence>
<protein>
    <submittedName>
        <fullName evidence="1">Sulfur carrier protein ThiS</fullName>
    </submittedName>
</protein>
<reference evidence="1 2" key="1">
    <citation type="submission" date="2024-02" db="EMBL/GenBank/DDBJ databases">
        <title>New especies of Spiribacter isolated from saline water.</title>
        <authorList>
            <person name="Leon M.J."/>
            <person name="De La Haba R."/>
            <person name="Sanchez-Porro C."/>
            <person name="Ventosa A."/>
        </authorList>
    </citation>
    <scope>NUCLEOTIDE SEQUENCE [LARGE SCALE GENOMIC DNA]</scope>
    <source>
        <strain evidence="2">ag22IC6-196</strain>
    </source>
</reference>
<dbReference type="Proteomes" id="UP001556636">
    <property type="component" value="Unassembled WGS sequence"/>
</dbReference>
<dbReference type="InterPro" id="IPR016155">
    <property type="entry name" value="Mopterin_synth/thiamin_S_b"/>
</dbReference>
<dbReference type="EMBL" id="JBAKFG010000002">
    <property type="protein sequence ID" value="MEX0373025.1"/>
    <property type="molecule type" value="Genomic_DNA"/>
</dbReference>
<accession>A0ABV3RXW2</accession>
<comment type="caution">
    <text evidence="1">The sequence shown here is derived from an EMBL/GenBank/DDBJ whole genome shotgun (WGS) entry which is preliminary data.</text>
</comment>
<dbReference type="NCBIfam" id="TIGR01683">
    <property type="entry name" value="thiS"/>
    <property type="match status" value="1"/>
</dbReference>
<dbReference type="PANTHER" id="PTHR34472">
    <property type="entry name" value="SULFUR CARRIER PROTEIN THIS"/>
    <property type="match status" value="1"/>
</dbReference>
<dbReference type="PANTHER" id="PTHR34472:SF1">
    <property type="entry name" value="SULFUR CARRIER PROTEIN THIS"/>
    <property type="match status" value="1"/>
</dbReference>
<name>A0ABV3RXW2_9GAMM</name>